<reference evidence="2 3" key="1">
    <citation type="journal article" date="2016" name="Nat. Commun.">
        <title>Extremotolerant tardigrade genome and improved radiotolerance of human cultured cells by tardigrade-unique protein.</title>
        <authorList>
            <person name="Hashimoto T."/>
            <person name="Horikawa D.D."/>
            <person name="Saito Y."/>
            <person name="Kuwahara H."/>
            <person name="Kozuka-Hata H."/>
            <person name="Shin-I T."/>
            <person name="Minakuchi Y."/>
            <person name="Ohishi K."/>
            <person name="Motoyama A."/>
            <person name="Aizu T."/>
            <person name="Enomoto A."/>
            <person name="Kondo K."/>
            <person name="Tanaka S."/>
            <person name="Hara Y."/>
            <person name="Koshikawa S."/>
            <person name="Sagara H."/>
            <person name="Miura T."/>
            <person name="Yokobori S."/>
            <person name="Miyagawa K."/>
            <person name="Suzuki Y."/>
            <person name="Kubo T."/>
            <person name="Oyama M."/>
            <person name="Kohara Y."/>
            <person name="Fujiyama A."/>
            <person name="Arakawa K."/>
            <person name="Katayama T."/>
            <person name="Toyoda A."/>
            <person name="Kunieda T."/>
        </authorList>
    </citation>
    <scope>NUCLEOTIDE SEQUENCE [LARGE SCALE GENOMIC DNA]</scope>
    <source>
        <strain evidence="2 3">YOKOZUNA-1</strain>
    </source>
</reference>
<feature type="signal peptide" evidence="1">
    <location>
        <begin position="1"/>
        <end position="25"/>
    </location>
</feature>
<evidence type="ECO:0000313" key="3">
    <source>
        <dbReference type="Proteomes" id="UP000186922"/>
    </source>
</evidence>
<accession>A0A1D1W5B8</accession>
<evidence type="ECO:0000256" key="1">
    <source>
        <dbReference type="SAM" id="SignalP"/>
    </source>
</evidence>
<feature type="chain" id="PRO_5008899235" evidence="1">
    <location>
        <begin position="26"/>
        <end position="118"/>
    </location>
</feature>
<comment type="caution">
    <text evidence="2">The sequence shown here is derived from an EMBL/GenBank/DDBJ whole genome shotgun (WGS) entry which is preliminary data.</text>
</comment>
<sequence length="118" mass="13525">MPTGSGMGWWPLASVDTFCLIHVDGSLLSAGYAASRAEEFKRTKYQRLQGNYSFCPVGFETYEERWLNIPGKRYLKFLRQRVSIDIRRGNDASVWGTFPFSRGLQEVFYVLDVSSQIV</sequence>
<evidence type="ECO:0000313" key="2">
    <source>
        <dbReference type="EMBL" id="GAV08665.1"/>
    </source>
</evidence>
<name>A0A1D1W5B8_RAMVA</name>
<protein>
    <submittedName>
        <fullName evidence="2">Uncharacterized protein</fullName>
    </submittedName>
</protein>
<dbReference type="EMBL" id="BDGG01000018">
    <property type="protein sequence ID" value="GAV08665.1"/>
    <property type="molecule type" value="Genomic_DNA"/>
</dbReference>
<proteinExistence type="predicted"/>
<organism evidence="2 3">
    <name type="scientific">Ramazzottius varieornatus</name>
    <name type="common">Water bear</name>
    <name type="synonym">Tardigrade</name>
    <dbReference type="NCBI Taxonomy" id="947166"/>
    <lineage>
        <taxon>Eukaryota</taxon>
        <taxon>Metazoa</taxon>
        <taxon>Ecdysozoa</taxon>
        <taxon>Tardigrada</taxon>
        <taxon>Eutardigrada</taxon>
        <taxon>Parachela</taxon>
        <taxon>Hypsibioidea</taxon>
        <taxon>Ramazzottiidae</taxon>
        <taxon>Ramazzottius</taxon>
    </lineage>
</organism>
<dbReference type="OrthoDB" id="2016582at2759"/>
<gene>
    <name evidence="2" type="primary">RvY_18325</name>
    <name evidence="2" type="synonym">RvY_18325.1</name>
    <name evidence="2" type="ORF">RvY_18325-1</name>
</gene>
<dbReference type="AlphaFoldDB" id="A0A1D1W5B8"/>
<keyword evidence="3" id="KW-1185">Reference proteome</keyword>
<dbReference type="Proteomes" id="UP000186922">
    <property type="component" value="Unassembled WGS sequence"/>
</dbReference>
<keyword evidence="1" id="KW-0732">Signal</keyword>